<keyword evidence="2" id="KW-1185">Reference proteome</keyword>
<dbReference type="RefSeq" id="WP_167016581.1">
    <property type="nucleotide sequence ID" value="NZ_VWXF01000008.1"/>
</dbReference>
<accession>A0ABX0RDC6</accession>
<gene>
    <name evidence="1" type="ORF">F3J40_17410</name>
</gene>
<evidence type="ECO:0000313" key="2">
    <source>
        <dbReference type="Proteomes" id="UP001515683"/>
    </source>
</evidence>
<proteinExistence type="predicted"/>
<name>A0ABX0RDC6_9GAMM</name>
<organism evidence="1 2">
    <name type="scientific">Candidatus Pantoea multigeneris</name>
    <dbReference type="NCBI Taxonomy" id="2608357"/>
    <lineage>
        <taxon>Bacteria</taxon>
        <taxon>Pseudomonadati</taxon>
        <taxon>Pseudomonadota</taxon>
        <taxon>Gammaproteobacteria</taxon>
        <taxon>Enterobacterales</taxon>
        <taxon>Erwiniaceae</taxon>
        <taxon>Pantoea</taxon>
    </lineage>
</organism>
<reference evidence="1 2" key="1">
    <citation type="journal article" date="2019" name="bioRxiv">
        <title>Bacteria contribute to plant secondary compound degradation in a generalist herbivore system.</title>
        <authorList>
            <person name="Francoeur C.B."/>
            <person name="Khadempour L."/>
            <person name="Moreira-Soto R.D."/>
            <person name="Gotting K."/>
            <person name="Book A.J."/>
            <person name="Pinto-Tomas A.A."/>
            <person name="Keefover-Ring K."/>
            <person name="Currie C.R."/>
        </authorList>
    </citation>
    <scope>NUCLEOTIDE SEQUENCE [LARGE SCALE GENOMIC DNA]</scope>
    <source>
        <strain evidence="1">Acro-835</strain>
    </source>
</reference>
<comment type="caution">
    <text evidence="1">The sequence shown here is derived from an EMBL/GenBank/DDBJ whole genome shotgun (WGS) entry which is preliminary data.</text>
</comment>
<protein>
    <submittedName>
        <fullName evidence="1">Uncharacterized protein</fullName>
    </submittedName>
</protein>
<evidence type="ECO:0000313" key="1">
    <source>
        <dbReference type="EMBL" id="NIF23360.1"/>
    </source>
</evidence>
<dbReference type="Proteomes" id="UP001515683">
    <property type="component" value="Unassembled WGS sequence"/>
</dbReference>
<sequence>MTVTLPCDVAVDENDSEKLKILIQRNIPKIASALVGDLQWYSENAQLNENSFRVKSVEQVTTNRFKMFYDFEWNLFSPCLDLNEVTRREEQVTFNVHAGALHFEVVDNQRPGTADEL</sequence>
<dbReference type="EMBL" id="VWXF01000008">
    <property type="protein sequence ID" value="NIF23360.1"/>
    <property type="molecule type" value="Genomic_DNA"/>
</dbReference>